<keyword evidence="2" id="KW-1185">Reference proteome</keyword>
<evidence type="ECO:0000313" key="2">
    <source>
        <dbReference type="Proteomes" id="UP000830768"/>
    </source>
</evidence>
<dbReference type="Proteomes" id="UP000830768">
    <property type="component" value="Chromosome 10"/>
</dbReference>
<gene>
    <name evidence="1" type="ORF">LCI18_011608</name>
</gene>
<evidence type="ECO:0000313" key="1">
    <source>
        <dbReference type="EMBL" id="UPL00674.1"/>
    </source>
</evidence>
<accession>A0ACD3ZH93</accession>
<dbReference type="EMBL" id="CP090038">
    <property type="protein sequence ID" value="UPL00674.1"/>
    <property type="molecule type" value="Genomic_DNA"/>
</dbReference>
<name>A0ACD3ZH93_FUSSC</name>
<sequence length="622" mass="68212">MPPRSFKGCWTCRGRRVKCDEQRPICHRCRRSGLPCQGYGVRLSWSSTRQYQGTAETAAAAGRSHVRLPSPVSQSPRQSSRATTSSPPSESNCYDASPGPIQEETAQVILSDPSSNLSYESRPIHAPLSSSTQQGEEDLVNPAKSVFVRQSQSLHSPSSIEGALCSVSQHDIYHPADPSTLGWSGLGPSPPVTTAGACGLGINGLQDTAFLTPSISSLDDASKSSPSREQQPEKAHSRTPALRHIDFLSMPSRQKSLIFHWVTYLSGKLTLTDGPDNKLKTVMLPRALAGVCSSSTQSTPDIAIFHAICAGSAFNLFELSGRRDSTLEVLALNHEGLELEHLRFCLGRQDVISSQSLGPAILASMMVDAVSGTKARWKTHLSGGISYLKHLQRQRRLAEDEYEFSANILRMALLSHWDMSGERNLALDSFDLDDANSFSGARSPLFANLAAMAQFERPTDYCPSTSELDTFELQLYLSFPPGQDSQRINLDPCAAAAETHAARAFYYASLVHFQRTIRKTPPDAVRSLVNIGLQELEAIQTATGGAAGVMVLWPALVLGAEASTHDLKARVRIWFQAKEVFGIRNVHVIHDLIKDLWARRARDSSLAWQDLIVEERYDVFRL</sequence>
<proteinExistence type="predicted"/>
<reference evidence="1" key="1">
    <citation type="submission" date="2021-11" db="EMBL/GenBank/DDBJ databases">
        <title>Fusarium solani-melongenae Genome sequencing and assembly.</title>
        <authorList>
            <person name="Xie S."/>
            <person name="Huang L."/>
            <person name="Zhang X."/>
        </authorList>
    </citation>
    <scope>NUCLEOTIDE SEQUENCE</scope>
    <source>
        <strain evidence="1">CRI 24-3</strain>
    </source>
</reference>
<protein>
    <submittedName>
        <fullName evidence="1">Uncharacterized protein</fullName>
    </submittedName>
</protein>
<organism evidence="1 2">
    <name type="scientific">Fusarium solani subsp. cucurbitae</name>
    <name type="common">Neocosmosporum cucurbitae</name>
    <dbReference type="NCBI Taxonomy" id="2747967"/>
    <lineage>
        <taxon>Eukaryota</taxon>
        <taxon>Fungi</taxon>
        <taxon>Dikarya</taxon>
        <taxon>Ascomycota</taxon>
        <taxon>Pezizomycotina</taxon>
        <taxon>Sordariomycetes</taxon>
        <taxon>Hypocreomycetidae</taxon>
        <taxon>Hypocreales</taxon>
        <taxon>Nectriaceae</taxon>
        <taxon>Fusarium</taxon>
        <taxon>Fusarium solani species complex</taxon>
    </lineage>
</organism>